<dbReference type="SUPFAM" id="SSF55154">
    <property type="entry name" value="CYTH-like phosphatases"/>
    <property type="match status" value="1"/>
</dbReference>
<sequence length="169" mass="20097">MEVEIKARIENREEFEKKLKSLNAEFVREVIEEDEYFNHPCRDFAQTDKALRIRNDYTMTYKGPRVDRDTKSREEINLKIDDLNKARNLLISLGFKPVAKVVKRRRYYKVGELNIAVDNLPELGDFVEVECIGEYEPCREKVMRFAKELGLRDFIRKSYLELVLEAIEE</sequence>
<organism evidence="1 2">
    <name type="scientific">Aciduliprofundum boonei (strain DSM 19572 / T469)</name>
    <dbReference type="NCBI Taxonomy" id="439481"/>
    <lineage>
        <taxon>Archaea</taxon>
        <taxon>Methanobacteriati</taxon>
        <taxon>Thermoplasmatota</taxon>
        <taxon>DHVE2 group</taxon>
        <taxon>Candidatus Aciduliprofundum</taxon>
    </lineage>
</organism>
<dbReference type="InterPro" id="IPR023577">
    <property type="entry name" value="CYTH_domain"/>
</dbReference>
<protein>
    <submittedName>
        <fullName evidence="1">Adenylyl cyclase CyaB</fullName>
    </submittedName>
</protein>
<accession>B5I9T5</accession>
<proteinExistence type="predicted"/>
<dbReference type="PANTHER" id="PTHR21028">
    <property type="entry name" value="SI:CH211-156B7.4"/>
    <property type="match status" value="1"/>
</dbReference>
<dbReference type="Proteomes" id="UP000001400">
    <property type="component" value="Chromosome"/>
</dbReference>
<keyword evidence="2" id="KW-1185">Reference proteome</keyword>
<dbReference type="Gene3D" id="2.40.320.10">
    <property type="entry name" value="Hypothetical Protein Pfu-838710-001"/>
    <property type="match status" value="1"/>
</dbReference>
<dbReference type="RefSeq" id="WP_008082218.1">
    <property type="nucleotide sequence ID" value="NC_013926.1"/>
</dbReference>
<dbReference type="InterPro" id="IPR033469">
    <property type="entry name" value="CYTH-like_dom_sf"/>
</dbReference>
<dbReference type="OrthoDB" id="46040at2157"/>
<name>B5I9T5_ACIB4</name>
<evidence type="ECO:0000313" key="1">
    <source>
        <dbReference type="EMBL" id="ADD08434.1"/>
    </source>
</evidence>
<gene>
    <name evidence="1" type="ordered locus">Aboo_0623</name>
</gene>
<dbReference type="CDD" id="cd07890">
    <property type="entry name" value="CYTH-like_AC_IV-like"/>
    <property type="match status" value="1"/>
</dbReference>
<dbReference type="PROSITE" id="PS51707">
    <property type="entry name" value="CYTH"/>
    <property type="match status" value="1"/>
</dbReference>
<dbReference type="SMART" id="SM01118">
    <property type="entry name" value="CYTH"/>
    <property type="match status" value="1"/>
</dbReference>
<dbReference type="HOGENOM" id="CLU_105244_2_0_2"/>
<dbReference type="EMBL" id="CP001941">
    <property type="protein sequence ID" value="ADD08434.1"/>
    <property type="molecule type" value="Genomic_DNA"/>
</dbReference>
<dbReference type="STRING" id="439481.Aboo_0623"/>
<dbReference type="AlphaFoldDB" id="B5I9T5"/>
<dbReference type="GeneID" id="8827568"/>
<dbReference type="InterPro" id="IPR008173">
    <property type="entry name" value="Adenylyl_cyclase_CyaB"/>
</dbReference>
<evidence type="ECO:0000313" key="2">
    <source>
        <dbReference type="Proteomes" id="UP000001400"/>
    </source>
</evidence>
<dbReference type="KEGG" id="abi:Aboo_0623"/>
<dbReference type="eggNOG" id="arCOG01723">
    <property type="taxonomic scope" value="Archaea"/>
</dbReference>
<dbReference type="Pfam" id="PF01928">
    <property type="entry name" value="CYTH"/>
    <property type="match status" value="1"/>
</dbReference>
<dbReference type="PANTHER" id="PTHR21028:SF2">
    <property type="entry name" value="CYTH DOMAIN-CONTAINING PROTEIN"/>
    <property type="match status" value="1"/>
</dbReference>
<dbReference type="NCBIfam" id="TIGR00318">
    <property type="entry name" value="cyaB"/>
    <property type="match status" value="1"/>
</dbReference>
<reference evidence="1" key="1">
    <citation type="submission" date="2010-02" db="EMBL/GenBank/DDBJ databases">
        <title>Complete sequence of Aciduliprofundum boonei T469.</title>
        <authorList>
            <consortium name="US DOE Joint Genome Institute"/>
            <person name="Lucas S."/>
            <person name="Copeland A."/>
            <person name="Lapidus A."/>
            <person name="Cheng J.-F."/>
            <person name="Bruce D."/>
            <person name="Goodwin L."/>
            <person name="Pitluck S."/>
            <person name="Saunders E."/>
            <person name="Detter J.C."/>
            <person name="Han C."/>
            <person name="Tapia R."/>
            <person name="Land M."/>
            <person name="Hauser L."/>
            <person name="Kyrpides N."/>
            <person name="Mikhailova N."/>
            <person name="Flores G."/>
            <person name="Reysenbach A.-L."/>
            <person name="Woyke T."/>
        </authorList>
    </citation>
    <scope>NUCLEOTIDE SEQUENCE</scope>
    <source>
        <strain evidence="1">T469</strain>
    </source>
</reference>